<dbReference type="InterPro" id="IPR051566">
    <property type="entry name" value="CNKSR"/>
</dbReference>
<dbReference type="OrthoDB" id="74412at2759"/>
<evidence type="ECO:0000256" key="2">
    <source>
        <dbReference type="SAM" id="MobiDB-lite"/>
    </source>
</evidence>
<evidence type="ECO:0000313" key="3">
    <source>
        <dbReference type="EMBL" id="CAD7224917.1"/>
    </source>
</evidence>
<dbReference type="PROSITE" id="PS50106">
    <property type="entry name" value="PDZ"/>
    <property type="match status" value="1"/>
</dbReference>
<feature type="compositionally biased region" description="Low complexity" evidence="2">
    <location>
        <begin position="864"/>
        <end position="875"/>
    </location>
</feature>
<sequence length="999" mass="106691">MIGLPTLVESLVKRRIVPETEAYLEYIGLLEEKFTDVEEEFHSSPAMTQDVWKNSLCENRHLTTRFSSHGFHFKLQEYAWVDQKVRCYTRYFTKFGVNGRRLLVMDASDLATMGIWKVGHQEIILGAIALLKHCHFVLQKENLQTLFLELGAKASSLARQLHLRQGELGTGDTVQPAPSSRGPYSSVVSYVTSNGVTKRDRKGGVSTDCIAAVADLMISLKQCITWLDRAPFRHQPSMDSLKRELLTVAVQLAATTQRDFFADEPEGNIAVMCGKLESTCEQMVQCATDSLVITPASLELVKIAKKDDCDNELGLHISSSFKGVHSVGMVSRDVLQRAHGRVQEGDDILRVDHQTVVGWQLMEVVALIRRSGREVSLTVKRQPHHVTPQRRKVYPASIRPLRHNPASSISASTPPSVTSTPAKTACKTQLPQHTEEEQGGGSSGGQSTASPSSSASLTPSSVVMAPSVSSHFEEDGTKEPAPIRLASEEDDDVPPSPPPVPPRLMLEHVSSPSNAQRKQSLLSAKPMIVRRATVIGIQPSMGSTEATEFEEDDQIDVPLEETVISRGIVTRTISAPPIKKSGPPPPLVVPSTADTPHHQSPQPPPTPPRSSAPPPIPERRPTMVTPSTPALPPRQQPPPSPSLIVTKASDVQQSSVFNPVYHSPPPGQPPITPPRKEPPSPPPALPARLHPPPPGRRVPPPPPPPPRQPTSSSPRIVAAASAFSSSESSCTSGAHSQFPGLNRDRMTTYRRPGVSSANPQTSNTVTISGRITSGNWRLGNRSSTEPSPGDLCAVPNRYECVPSSSPPAPMARRSVGGPIVTTAAEGPISPSSEQSSTLSSPASSSISWHSSSSSTTAGHGGGTTTTNSSATSSPPLRHQPPPGHAYSHLPHSSSSSSSLSSTSSTGVPPSHDSLLTIGEGCLSTTPTSSSTAVSPSSSTLTASHSSSSSLNRESVVTALDPPPVFVPAQMRPGIQQLQPTPESQNRRPGSGAIDSTRLH</sequence>
<feature type="compositionally biased region" description="Polar residues" evidence="2">
    <location>
        <begin position="510"/>
        <end position="522"/>
    </location>
</feature>
<dbReference type="EMBL" id="OB660465">
    <property type="protein sequence ID" value="CAD7224917.1"/>
    <property type="molecule type" value="Genomic_DNA"/>
</dbReference>
<dbReference type="PANTHER" id="PTHR12844:SF42">
    <property type="entry name" value="CONNECTOR ENHANCER OF KSR PROTEIN CNK"/>
    <property type="match status" value="1"/>
</dbReference>
<dbReference type="PANTHER" id="PTHR12844">
    <property type="entry name" value="CONNECTOR ENCHANCER OF KINASE SUPPRESSOR OF RAS"/>
    <property type="match status" value="1"/>
</dbReference>
<dbReference type="AlphaFoldDB" id="A0A7R8W4V1"/>
<dbReference type="InterPro" id="IPR013761">
    <property type="entry name" value="SAM/pointed_sf"/>
</dbReference>
<feature type="compositionally biased region" description="Low complexity" evidence="2">
    <location>
        <begin position="826"/>
        <end position="857"/>
    </location>
</feature>
<dbReference type="Pfam" id="PF10534">
    <property type="entry name" value="CRIC_ras_sig"/>
    <property type="match status" value="1"/>
</dbReference>
<feature type="compositionally biased region" description="Low complexity" evidence="2">
    <location>
        <begin position="922"/>
        <end position="949"/>
    </location>
</feature>
<feature type="compositionally biased region" description="Low complexity" evidence="2">
    <location>
        <begin position="445"/>
        <end position="470"/>
    </location>
</feature>
<proteinExistence type="inferred from homology"/>
<dbReference type="Pfam" id="PF00595">
    <property type="entry name" value="PDZ"/>
    <property type="match status" value="1"/>
</dbReference>
<feature type="compositionally biased region" description="Pro residues" evidence="2">
    <location>
        <begin position="662"/>
        <end position="708"/>
    </location>
</feature>
<dbReference type="InterPro" id="IPR036034">
    <property type="entry name" value="PDZ_sf"/>
</dbReference>
<protein>
    <submittedName>
        <fullName evidence="3">Uncharacterized protein</fullName>
    </submittedName>
</protein>
<feature type="compositionally biased region" description="Pro residues" evidence="2">
    <location>
        <begin position="601"/>
        <end position="616"/>
    </location>
</feature>
<dbReference type="SMART" id="SM00228">
    <property type="entry name" value="PDZ"/>
    <property type="match status" value="1"/>
</dbReference>
<organism evidence="3">
    <name type="scientific">Cyprideis torosa</name>
    <dbReference type="NCBI Taxonomy" id="163714"/>
    <lineage>
        <taxon>Eukaryota</taxon>
        <taxon>Metazoa</taxon>
        <taxon>Ecdysozoa</taxon>
        <taxon>Arthropoda</taxon>
        <taxon>Crustacea</taxon>
        <taxon>Oligostraca</taxon>
        <taxon>Ostracoda</taxon>
        <taxon>Podocopa</taxon>
        <taxon>Podocopida</taxon>
        <taxon>Cytherocopina</taxon>
        <taxon>Cytheroidea</taxon>
        <taxon>Cytherideidae</taxon>
        <taxon>Cyprideis</taxon>
    </lineage>
</organism>
<dbReference type="PROSITE" id="PS51290">
    <property type="entry name" value="CRIC"/>
    <property type="match status" value="1"/>
</dbReference>
<dbReference type="SUPFAM" id="SSF47769">
    <property type="entry name" value="SAM/Pointed domain"/>
    <property type="match status" value="1"/>
</dbReference>
<dbReference type="InterPro" id="IPR017874">
    <property type="entry name" value="CRIC_domain"/>
</dbReference>
<evidence type="ECO:0000256" key="1">
    <source>
        <dbReference type="ARBA" id="ARBA00009498"/>
    </source>
</evidence>
<comment type="similarity">
    <text evidence="1">Belongs to the CNKSR family.</text>
</comment>
<feature type="compositionally biased region" description="Polar residues" evidence="2">
    <location>
        <begin position="975"/>
        <end position="987"/>
    </location>
</feature>
<name>A0A7R8W4V1_9CRUS</name>
<accession>A0A7R8W4V1</accession>
<dbReference type="SUPFAM" id="SSF50156">
    <property type="entry name" value="PDZ domain-like"/>
    <property type="match status" value="1"/>
</dbReference>
<feature type="compositionally biased region" description="Low complexity" evidence="2">
    <location>
        <begin position="709"/>
        <end position="736"/>
    </location>
</feature>
<gene>
    <name evidence="3" type="ORF">CTOB1V02_LOCUS2868</name>
</gene>
<feature type="compositionally biased region" description="Polar residues" evidence="2">
    <location>
        <begin position="755"/>
        <end position="767"/>
    </location>
</feature>
<dbReference type="Gene3D" id="1.10.150.50">
    <property type="entry name" value="Transcription Factor, Ets-1"/>
    <property type="match status" value="1"/>
</dbReference>
<feature type="compositionally biased region" description="Low complexity" evidence="2">
    <location>
        <begin position="887"/>
        <end position="905"/>
    </location>
</feature>
<feature type="region of interest" description="Disordered" evidence="2">
    <location>
        <begin position="402"/>
        <end position="522"/>
    </location>
</feature>
<dbReference type="Gene3D" id="2.30.42.10">
    <property type="match status" value="1"/>
</dbReference>
<feature type="region of interest" description="Disordered" evidence="2">
    <location>
        <begin position="820"/>
        <end position="999"/>
    </location>
</feature>
<feature type="compositionally biased region" description="Low complexity" evidence="2">
    <location>
        <begin position="405"/>
        <end position="425"/>
    </location>
</feature>
<dbReference type="InterPro" id="IPR001478">
    <property type="entry name" value="PDZ"/>
</dbReference>
<feature type="compositionally biased region" description="Pro residues" evidence="2">
    <location>
        <begin position="629"/>
        <end position="641"/>
    </location>
</feature>
<dbReference type="InterPro" id="IPR001660">
    <property type="entry name" value="SAM"/>
</dbReference>
<dbReference type="Pfam" id="PF07647">
    <property type="entry name" value="SAM_2"/>
    <property type="match status" value="1"/>
</dbReference>
<feature type="region of interest" description="Disordered" evidence="2">
    <location>
        <begin position="573"/>
        <end position="767"/>
    </location>
</feature>
<reference evidence="3" key="1">
    <citation type="submission" date="2020-11" db="EMBL/GenBank/DDBJ databases">
        <authorList>
            <person name="Tran Van P."/>
        </authorList>
    </citation>
    <scope>NUCLEOTIDE SEQUENCE</scope>
</reference>